<evidence type="ECO:0000259" key="4">
    <source>
        <dbReference type="Pfam" id="PF23572"/>
    </source>
</evidence>
<dbReference type="Pfam" id="PF23571">
    <property type="entry name" value="GH3_M"/>
    <property type="match status" value="1"/>
</dbReference>
<evidence type="ECO:0000313" key="6">
    <source>
        <dbReference type="Proteomes" id="UP000594263"/>
    </source>
</evidence>
<protein>
    <submittedName>
        <fullName evidence="5">Uncharacterized protein</fullName>
    </submittedName>
</protein>
<feature type="domain" description="GH3 C-terminal" evidence="4">
    <location>
        <begin position="253"/>
        <end position="366"/>
    </location>
</feature>
<feature type="domain" description="GH3 middle" evidence="3">
    <location>
        <begin position="179"/>
        <end position="237"/>
    </location>
</feature>
<keyword evidence="2" id="KW-0436">Ligase</keyword>
<name>A0A7N0T252_KALFE</name>
<dbReference type="Pfam" id="PF23572">
    <property type="entry name" value="GH3_C"/>
    <property type="match status" value="1"/>
</dbReference>
<evidence type="ECO:0000259" key="3">
    <source>
        <dbReference type="Pfam" id="PF23571"/>
    </source>
</evidence>
<keyword evidence="6" id="KW-1185">Reference proteome</keyword>
<dbReference type="Pfam" id="PF03321">
    <property type="entry name" value="GH3"/>
    <property type="match status" value="1"/>
</dbReference>
<dbReference type="PANTHER" id="PTHR31901">
    <property type="entry name" value="GH3 DOMAIN-CONTAINING PROTEIN"/>
    <property type="match status" value="1"/>
</dbReference>
<comment type="similarity">
    <text evidence="1">Belongs to the IAA-amido conjugating enzyme family.</text>
</comment>
<accession>A0A7N0T252</accession>
<dbReference type="GO" id="GO:0005737">
    <property type="term" value="C:cytoplasm"/>
    <property type="evidence" value="ECO:0007669"/>
    <property type="project" value="TreeGrafter"/>
</dbReference>
<reference evidence="5" key="1">
    <citation type="submission" date="2021-01" db="UniProtKB">
        <authorList>
            <consortium name="EnsemblPlants"/>
        </authorList>
    </citation>
    <scope>IDENTIFICATION</scope>
</reference>
<dbReference type="Gramene" id="Kaladp0019s0021.1.v1.1">
    <property type="protein sequence ID" value="Kaladp0019s0021.1.v1.1"/>
    <property type="gene ID" value="Kaladp0019s0021.v1.1"/>
</dbReference>
<dbReference type="InterPro" id="IPR004993">
    <property type="entry name" value="GH3"/>
</dbReference>
<evidence type="ECO:0000256" key="1">
    <source>
        <dbReference type="ARBA" id="ARBA00008068"/>
    </source>
</evidence>
<sequence>MDGMKQIRSTPCSPHEIIFAPDFHQALYCHLLCGLIYREEIQVVSSGFAYSIVSGFQKLEQVWEELVNDIRLGVLSKRITDPSIRAAVSKILRPDPVSADLIYAKCKGLEKWRGVIPTLFPNVKYVLGIMTGSMEAYVEKLRAYAGHVPLVGGDYVASEGWIGINADPKARPESVAFSVVPNVGYFEFLPISDDIRDVHDTVGLTEVKLGVYRYKLGDVVKVVGFHNSTPKLQFVRRSGAILNVNIDKTTERDLQRSVELASKVLSDNGCELIEYSSQVDRSTDVGHYVIYWEIAGEPADDVLRECCNALDRGFVDIGYVNPRNSRDIGPLELRIVRRGTFANLLEHFMCRGGTAYQFKTPRCVSASNTSFLEILSDGVVKSYFSTAFG</sequence>
<dbReference type="OMA" id="SEGWIGI"/>
<dbReference type="Proteomes" id="UP000594263">
    <property type="component" value="Unplaced"/>
</dbReference>
<dbReference type="PANTHER" id="PTHR31901:SF5">
    <property type="entry name" value="JASMONOYL--L-AMINO ACID SYNTHETASE JAR1"/>
    <property type="match status" value="1"/>
</dbReference>
<dbReference type="EnsemblPlants" id="Kaladp0019s0021.1.v1.1">
    <property type="protein sequence ID" value="Kaladp0019s0021.1.v1.1"/>
    <property type="gene ID" value="Kaladp0019s0021.v1.1"/>
</dbReference>
<dbReference type="GO" id="GO:0016881">
    <property type="term" value="F:acid-amino acid ligase activity"/>
    <property type="evidence" value="ECO:0007669"/>
    <property type="project" value="TreeGrafter"/>
</dbReference>
<organism evidence="5 6">
    <name type="scientific">Kalanchoe fedtschenkoi</name>
    <name type="common">Lavender scallops</name>
    <name type="synonym">South American air plant</name>
    <dbReference type="NCBI Taxonomy" id="63787"/>
    <lineage>
        <taxon>Eukaryota</taxon>
        <taxon>Viridiplantae</taxon>
        <taxon>Streptophyta</taxon>
        <taxon>Embryophyta</taxon>
        <taxon>Tracheophyta</taxon>
        <taxon>Spermatophyta</taxon>
        <taxon>Magnoliopsida</taxon>
        <taxon>eudicotyledons</taxon>
        <taxon>Gunneridae</taxon>
        <taxon>Pentapetalae</taxon>
        <taxon>Saxifragales</taxon>
        <taxon>Crassulaceae</taxon>
        <taxon>Kalanchoe</taxon>
    </lineage>
</organism>
<evidence type="ECO:0000256" key="2">
    <source>
        <dbReference type="ARBA" id="ARBA00022598"/>
    </source>
</evidence>
<dbReference type="InterPro" id="IPR055377">
    <property type="entry name" value="GH3_M"/>
</dbReference>
<proteinExistence type="inferred from homology"/>
<dbReference type="AlphaFoldDB" id="A0A7N0T252"/>
<evidence type="ECO:0000313" key="5">
    <source>
        <dbReference type="EnsemblPlants" id="Kaladp0019s0021.1.v1.1"/>
    </source>
</evidence>
<dbReference type="InterPro" id="IPR055378">
    <property type="entry name" value="GH3_C"/>
</dbReference>